<sequence>MLIKEFRVVNNCTQSEYQIGQLYATAMASKEQTGGGEGVEVIKNEPYEKENGEKGQYTYKIFRLASRVPGFVRALAPAGALDLYEEAWNAYPYCKTVLKNGYMKDNFSIVYETLHVDKSRGELPNALKISDSDLKKREVILIDVANDKVDPKEYKAQEDPKLVHSTKTGRGPLTEKDWIKTCEPVMTCYKLVYIEFKWFGIQGKVESFLSKTIHNLFLKFHRQLFCWMDQWYGMSIQDIRDLEEQIKKDLDVQRKEGPAVVVPSPSDSASIATSTDGNK</sequence>
<organism evidence="3">
    <name type="scientific">Lichtheimia ramosa</name>
    <dbReference type="NCBI Taxonomy" id="688394"/>
    <lineage>
        <taxon>Eukaryota</taxon>
        <taxon>Fungi</taxon>
        <taxon>Fungi incertae sedis</taxon>
        <taxon>Mucoromycota</taxon>
        <taxon>Mucoromycotina</taxon>
        <taxon>Mucoromycetes</taxon>
        <taxon>Mucorales</taxon>
        <taxon>Lichtheimiaceae</taxon>
        <taxon>Lichtheimia</taxon>
    </lineage>
</organism>
<feature type="region of interest" description="Disordered" evidence="1">
    <location>
        <begin position="256"/>
        <end position="279"/>
    </location>
</feature>
<dbReference type="AlphaFoldDB" id="A0A077WXW0"/>
<dbReference type="Pfam" id="PF02121">
    <property type="entry name" value="IP_trans"/>
    <property type="match status" value="1"/>
</dbReference>
<dbReference type="Gene3D" id="3.30.530.20">
    <property type="match status" value="1"/>
</dbReference>
<dbReference type="InterPro" id="IPR001666">
    <property type="entry name" value="PI_transfer"/>
</dbReference>
<feature type="compositionally biased region" description="Low complexity" evidence="1">
    <location>
        <begin position="258"/>
        <end position="272"/>
    </location>
</feature>
<proteinExistence type="predicted"/>
<protein>
    <recommendedName>
        <fullName evidence="2">Phosphatidylinositol transfer protein N-terminal domain-containing protein</fullName>
    </recommendedName>
</protein>
<dbReference type="EMBL" id="LK023357">
    <property type="protein sequence ID" value="CDS11888.1"/>
    <property type="molecule type" value="Genomic_DNA"/>
</dbReference>
<dbReference type="PANTHER" id="PTHR10658:SF11">
    <property type="entry name" value="VIBRATOR, ISOFORM B"/>
    <property type="match status" value="1"/>
</dbReference>
<dbReference type="GO" id="GO:0008526">
    <property type="term" value="F:phosphatidylinositol transfer activity"/>
    <property type="evidence" value="ECO:0007669"/>
    <property type="project" value="TreeGrafter"/>
</dbReference>
<dbReference type="InterPro" id="IPR023393">
    <property type="entry name" value="START-like_dom_sf"/>
</dbReference>
<dbReference type="GO" id="GO:0008525">
    <property type="term" value="F:phosphatidylcholine transporter activity"/>
    <property type="evidence" value="ECO:0007669"/>
    <property type="project" value="TreeGrafter"/>
</dbReference>
<evidence type="ECO:0000313" key="3">
    <source>
        <dbReference type="EMBL" id="CDS11888.1"/>
    </source>
</evidence>
<dbReference type="InterPro" id="IPR055261">
    <property type="entry name" value="PI_transfer_N"/>
</dbReference>
<accession>A0A077WXW0</accession>
<gene>
    <name evidence="3" type="ORF">LRAMOSA04084</name>
</gene>
<dbReference type="GO" id="GO:0071944">
    <property type="term" value="C:cell periphery"/>
    <property type="evidence" value="ECO:0007669"/>
    <property type="project" value="UniProtKB-ARBA"/>
</dbReference>
<dbReference type="GO" id="GO:0031210">
    <property type="term" value="F:phosphatidylcholine binding"/>
    <property type="evidence" value="ECO:0007669"/>
    <property type="project" value="TreeGrafter"/>
</dbReference>
<dbReference type="SUPFAM" id="SSF55961">
    <property type="entry name" value="Bet v1-like"/>
    <property type="match status" value="1"/>
</dbReference>
<dbReference type="PRINTS" id="PR00391">
    <property type="entry name" value="PITRANSFER"/>
</dbReference>
<name>A0A077WXW0_9FUNG</name>
<evidence type="ECO:0000259" key="2">
    <source>
        <dbReference type="Pfam" id="PF02121"/>
    </source>
</evidence>
<dbReference type="OrthoDB" id="18453at2759"/>
<evidence type="ECO:0000256" key="1">
    <source>
        <dbReference type="SAM" id="MobiDB-lite"/>
    </source>
</evidence>
<dbReference type="PANTHER" id="PTHR10658">
    <property type="entry name" value="PHOSPHATIDYLINOSITOL TRANSFER PROTEIN"/>
    <property type="match status" value="1"/>
</dbReference>
<dbReference type="GO" id="GO:0035091">
    <property type="term" value="F:phosphatidylinositol binding"/>
    <property type="evidence" value="ECO:0007669"/>
    <property type="project" value="TreeGrafter"/>
</dbReference>
<dbReference type="FunFam" id="3.30.530.20:FF:000028">
    <property type="entry name" value="Phosphatidylinositol transfer protein 5"/>
    <property type="match status" value="1"/>
</dbReference>
<feature type="domain" description="Phosphatidylinositol transfer protein N-terminal" evidence="2">
    <location>
        <begin position="1"/>
        <end position="248"/>
    </location>
</feature>
<reference evidence="3" key="1">
    <citation type="journal article" date="2014" name="Genome Announc.">
        <title>De novo whole-genome sequence and genome annotation of Lichtheimia ramosa.</title>
        <authorList>
            <person name="Linde J."/>
            <person name="Schwartze V."/>
            <person name="Binder U."/>
            <person name="Lass-Florl C."/>
            <person name="Voigt K."/>
            <person name="Horn F."/>
        </authorList>
    </citation>
    <scope>NUCLEOTIDE SEQUENCE</scope>
    <source>
        <strain evidence="3">JMRC FSU:6197</strain>
    </source>
</reference>
<dbReference type="GO" id="GO:0005737">
    <property type="term" value="C:cytoplasm"/>
    <property type="evidence" value="ECO:0007669"/>
    <property type="project" value="UniProtKB-ARBA"/>
</dbReference>